<dbReference type="Proteomes" id="UP000023152">
    <property type="component" value="Unassembled WGS sequence"/>
</dbReference>
<keyword evidence="3" id="KW-1185">Reference proteome</keyword>
<name>X6P126_RETFI</name>
<keyword evidence="1" id="KW-0732">Signal</keyword>
<dbReference type="AlphaFoldDB" id="X6P126"/>
<proteinExistence type="predicted"/>
<comment type="caution">
    <text evidence="2">The sequence shown here is derived from an EMBL/GenBank/DDBJ whole genome shotgun (WGS) entry which is preliminary data.</text>
</comment>
<evidence type="ECO:0000313" key="2">
    <source>
        <dbReference type="EMBL" id="ETO32270.1"/>
    </source>
</evidence>
<feature type="signal peptide" evidence="1">
    <location>
        <begin position="1"/>
        <end position="20"/>
    </location>
</feature>
<evidence type="ECO:0000313" key="3">
    <source>
        <dbReference type="Proteomes" id="UP000023152"/>
    </source>
</evidence>
<evidence type="ECO:0000256" key="1">
    <source>
        <dbReference type="SAM" id="SignalP"/>
    </source>
</evidence>
<protein>
    <submittedName>
        <fullName evidence="2">Uncharacterized protein</fullName>
    </submittedName>
</protein>
<reference evidence="2 3" key="1">
    <citation type="journal article" date="2013" name="Curr. Biol.">
        <title>The Genome of the Foraminiferan Reticulomyxa filosa.</title>
        <authorList>
            <person name="Glockner G."/>
            <person name="Hulsmann N."/>
            <person name="Schleicher M."/>
            <person name="Noegel A.A."/>
            <person name="Eichinger L."/>
            <person name="Gallinger C."/>
            <person name="Pawlowski J."/>
            <person name="Sierra R."/>
            <person name="Euteneuer U."/>
            <person name="Pillet L."/>
            <person name="Moustafa A."/>
            <person name="Platzer M."/>
            <person name="Groth M."/>
            <person name="Szafranski K."/>
            <person name="Schliwa M."/>
        </authorList>
    </citation>
    <scope>NUCLEOTIDE SEQUENCE [LARGE SCALE GENOMIC DNA]</scope>
</reference>
<gene>
    <name evidence="2" type="ORF">RFI_04844</name>
</gene>
<dbReference type="EMBL" id="ASPP01004334">
    <property type="protein sequence ID" value="ETO32270.1"/>
    <property type="molecule type" value="Genomic_DNA"/>
</dbReference>
<feature type="non-terminal residue" evidence="2">
    <location>
        <position position="234"/>
    </location>
</feature>
<feature type="chain" id="PRO_5004975647" evidence="1">
    <location>
        <begin position="21"/>
        <end position="234"/>
    </location>
</feature>
<organism evidence="2 3">
    <name type="scientific">Reticulomyxa filosa</name>
    <dbReference type="NCBI Taxonomy" id="46433"/>
    <lineage>
        <taxon>Eukaryota</taxon>
        <taxon>Sar</taxon>
        <taxon>Rhizaria</taxon>
        <taxon>Retaria</taxon>
        <taxon>Foraminifera</taxon>
        <taxon>Monothalamids</taxon>
        <taxon>Reticulomyxidae</taxon>
        <taxon>Reticulomyxa</taxon>
    </lineage>
</organism>
<sequence>MKSSLVLVAVLVLNAFVVMLKTNTSNSSKTNGQTHFNEHINMDTMIISRYTLLDQSANYMWKCGQYLAFYNNMASAYSVQIFSKEYMISKNNIIRIVQSTFIANANSTRIVCTKTSSMNKFQSTSSILTTHKLKSKSTFSVLRNNKAEVMINTPLSNTASNSQKRVWIGYFVCDQLFRVQRRYKQECNQPHYLEDLFLTFRCQSRSHNSNLSKVQLQVQTILSKFACCFVRCCN</sequence>
<accession>X6P126</accession>